<accession>D1W0J2</accession>
<name>D1W0J2_9BACT</name>
<organism evidence="2 3">
    <name type="scientific">Hoylesella timonensis CRIS 5C-B1</name>
    <dbReference type="NCBI Taxonomy" id="679189"/>
    <lineage>
        <taxon>Bacteria</taxon>
        <taxon>Pseudomonadati</taxon>
        <taxon>Bacteroidota</taxon>
        <taxon>Bacteroidia</taxon>
        <taxon>Bacteroidales</taxon>
        <taxon>Prevotellaceae</taxon>
        <taxon>Hoylesella</taxon>
    </lineage>
</organism>
<dbReference type="AlphaFoldDB" id="D1W0J2"/>
<keyword evidence="1" id="KW-1133">Transmembrane helix</keyword>
<keyword evidence="1" id="KW-0472">Membrane</keyword>
<gene>
    <name evidence="2" type="ORF">HMPREF9019_1316</name>
</gene>
<protein>
    <submittedName>
        <fullName evidence="2">Uncharacterized protein</fullName>
    </submittedName>
</protein>
<comment type="caution">
    <text evidence="2">The sequence shown here is derived from an EMBL/GenBank/DDBJ whole genome shotgun (WGS) entry which is preliminary data.</text>
</comment>
<keyword evidence="3" id="KW-1185">Reference proteome</keyword>
<dbReference type="EMBL" id="ADEF01000048">
    <property type="protein sequence ID" value="EFA97094.1"/>
    <property type="molecule type" value="Genomic_DNA"/>
</dbReference>
<sequence>MGLSFVLLLSILLAFIIEHSICGRHSLKFKLPIFRYVIFLVIFFHKIIFALKKKTNFAELVKKEKFNSKITLILIDKLSI</sequence>
<keyword evidence="1" id="KW-0812">Transmembrane</keyword>
<feature type="transmembrane region" description="Helical" evidence="1">
    <location>
        <begin position="33"/>
        <end position="51"/>
    </location>
</feature>
<dbReference type="Proteomes" id="UP000004001">
    <property type="component" value="Unassembled WGS sequence"/>
</dbReference>
<reference evidence="2 3" key="1">
    <citation type="submission" date="2009-12" db="EMBL/GenBank/DDBJ databases">
        <title>Genome Sequence of Prevotella timonensis CRIS 5C-B1.</title>
        <authorList>
            <person name="Durkin A.S."/>
            <person name="Madupu R."/>
            <person name="Torralba M."/>
            <person name="Methe B."/>
            <person name="Sutton G."/>
            <person name="Strausberg R.L."/>
            <person name="Nelson K.E."/>
        </authorList>
    </citation>
    <scope>NUCLEOTIDE SEQUENCE [LARGE SCALE GENOMIC DNA]</scope>
    <source>
        <strain evidence="2 3">CRIS 5C-B1</strain>
    </source>
</reference>
<evidence type="ECO:0000313" key="2">
    <source>
        <dbReference type="EMBL" id="EFA97094.1"/>
    </source>
</evidence>
<evidence type="ECO:0000313" key="3">
    <source>
        <dbReference type="Proteomes" id="UP000004001"/>
    </source>
</evidence>
<evidence type="ECO:0000256" key="1">
    <source>
        <dbReference type="SAM" id="Phobius"/>
    </source>
</evidence>
<proteinExistence type="predicted"/>